<dbReference type="InterPro" id="IPR009057">
    <property type="entry name" value="Homeodomain-like_sf"/>
</dbReference>
<sequence length="216" mass="23250">MRNSQAEKDRNRRRILAAAAPLFRERGVQGVSVADVMQAAGMTHGGFYRHFADKDALVAEALEISAEQRANERQNAGLNDLAAYATAYLSPTHREQRGEGCMFAALGSEIVRGPDSGRHAMTEVMRKLIETLSETAAGRNPQERRRAALASWSAMVGALTLSRLSDDPVLADELLEATLKLIVTRQSRKAPADGSAAQKASSSTPAKPPEPQGSLL</sequence>
<dbReference type="Pfam" id="PF00440">
    <property type="entry name" value="TetR_N"/>
    <property type="match status" value="1"/>
</dbReference>
<evidence type="ECO:0000259" key="6">
    <source>
        <dbReference type="PROSITE" id="PS50977"/>
    </source>
</evidence>
<keyword evidence="8" id="KW-1185">Reference proteome</keyword>
<evidence type="ECO:0000256" key="3">
    <source>
        <dbReference type="ARBA" id="ARBA00023163"/>
    </source>
</evidence>
<reference evidence="8" key="1">
    <citation type="submission" date="2017-09" db="EMBL/GenBank/DDBJ databases">
        <title>Genome sequence of Nannocystis excedens DSM 71.</title>
        <authorList>
            <person name="Blom J."/>
        </authorList>
    </citation>
    <scope>NUCLEOTIDE SEQUENCE [LARGE SCALE GENOMIC DNA]</scope>
    <source>
        <strain evidence="8">type strain: E19</strain>
    </source>
</reference>
<dbReference type="InterPro" id="IPR001647">
    <property type="entry name" value="HTH_TetR"/>
</dbReference>
<organism evidence="7 8">
    <name type="scientific">Hartmannibacter diazotrophicus</name>
    <dbReference type="NCBI Taxonomy" id="1482074"/>
    <lineage>
        <taxon>Bacteria</taxon>
        <taxon>Pseudomonadati</taxon>
        <taxon>Pseudomonadota</taxon>
        <taxon>Alphaproteobacteria</taxon>
        <taxon>Hyphomicrobiales</taxon>
        <taxon>Pleomorphomonadaceae</taxon>
        <taxon>Hartmannibacter</taxon>
    </lineage>
</organism>
<keyword evidence="3" id="KW-0804">Transcription</keyword>
<evidence type="ECO:0000313" key="7">
    <source>
        <dbReference type="EMBL" id="SON55267.1"/>
    </source>
</evidence>
<dbReference type="Gene3D" id="1.10.10.60">
    <property type="entry name" value="Homeodomain-like"/>
    <property type="match status" value="1"/>
</dbReference>
<feature type="domain" description="HTH tetR-type" evidence="6">
    <location>
        <begin position="9"/>
        <end position="69"/>
    </location>
</feature>
<keyword evidence="1" id="KW-0805">Transcription regulation</keyword>
<dbReference type="PANTHER" id="PTHR47506">
    <property type="entry name" value="TRANSCRIPTIONAL REGULATORY PROTEIN"/>
    <property type="match status" value="1"/>
</dbReference>
<name>A0A2C9D4K8_9HYPH</name>
<accession>A0A2C9D4K8</accession>
<dbReference type="OrthoDB" id="9798857at2"/>
<dbReference type="SUPFAM" id="SSF48498">
    <property type="entry name" value="Tetracyclin repressor-like, C-terminal domain"/>
    <property type="match status" value="1"/>
</dbReference>
<dbReference type="AlphaFoldDB" id="A0A2C9D4K8"/>
<feature type="region of interest" description="Disordered" evidence="5">
    <location>
        <begin position="186"/>
        <end position="216"/>
    </location>
</feature>
<dbReference type="EMBL" id="LT960614">
    <property type="protein sequence ID" value="SON55267.1"/>
    <property type="molecule type" value="Genomic_DNA"/>
</dbReference>
<dbReference type="PRINTS" id="PR00455">
    <property type="entry name" value="HTHTETR"/>
</dbReference>
<evidence type="ECO:0000256" key="4">
    <source>
        <dbReference type="PROSITE-ProRule" id="PRU00335"/>
    </source>
</evidence>
<evidence type="ECO:0000313" key="8">
    <source>
        <dbReference type="Proteomes" id="UP000223606"/>
    </source>
</evidence>
<dbReference type="Proteomes" id="UP000223606">
    <property type="component" value="Chromosome 1"/>
</dbReference>
<evidence type="ECO:0000256" key="5">
    <source>
        <dbReference type="SAM" id="MobiDB-lite"/>
    </source>
</evidence>
<dbReference type="RefSeq" id="WP_099555803.1">
    <property type="nucleotide sequence ID" value="NZ_LT960614.1"/>
</dbReference>
<dbReference type="InterPro" id="IPR036271">
    <property type="entry name" value="Tet_transcr_reg_TetR-rel_C_sf"/>
</dbReference>
<feature type="DNA-binding region" description="H-T-H motif" evidence="4">
    <location>
        <begin position="32"/>
        <end position="51"/>
    </location>
</feature>
<dbReference type="GO" id="GO:0003677">
    <property type="term" value="F:DNA binding"/>
    <property type="evidence" value="ECO:0007669"/>
    <property type="project" value="UniProtKB-UniRule"/>
</dbReference>
<gene>
    <name evidence="7" type="primary">acrR_2</name>
    <name evidence="7" type="ORF">HDIA_1726</name>
</gene>
<dbReference type="KEGG" id="hdi:HDIA_1726"/>
<protein>
    <submittedName>
        <fullName evidence="7">Putative acrAB operon repressor</fullName>
    </submittedName>
</protein>
<feature type="compositionally biased region" description="Pro residues" evidence="5">
    <location>
        <begin position="206"/>
        <end position="216"/>
    </location>
</feature>
<dbReference type="PANTHER" id="PTHR47506:SF7">
    <property type="entry name" value="TRANSCRIPTIONAL REGULATORY PROTEIN"/>
    <property type="match status" value="1"/>
</dbReference>
<dbReference type="Gene3D" id="1.10.357.10">
    <property type="entry name" value="Tetracycline Repressor, domain 2"/>
    <property type="match status" value="1"/>
</dbReference>
<dbReference type="SUPFAM" id="SSF46689">
    <property type="entry name" value="Homeodomain-like"/>
    <property type="match status" value="1"/>
</dbReference>
<proteinExistence type="predicted"/>
<keyword evidence="2 4" id="KW-0238">DNA-binding</keyword>
<dbReference type="PROSITE" id="PS50977">
    <property type="entry name" value="HTH_TETR_2"/>
    <property type="match status" value="1"/>
</dbReference>
<evidence type="ECO:0000256" key="1">
    <source>
        <dbReference type="ARBA" id="ARBA00023015"/>
    </source>
</evidence>
<evidence type="ECO:0000256" key="2">
    <source>
        <dbReference type="ARBA" id="ARBA00023125"/>
    </source>
</evidence>